<dbReference type="EMBL" id="AVOT02061526">
    <property type="protein sequence ID" value="MBW0554738.1"/>
    <property type="molecule type" value="Genomic_DNA"/>
</dbReference>
<evidence type="ECO:0000313" key="2">
    <source>
        <dbReference type="Proteomes" id="UP000765509"/>
    </source>
</evidence>
<reference evidence="1" key="1">
    <citation type="submission" date="2021-03" db="EMBL/GenBank/DDBJ databases">
        <title>Draft genome sequence of rust myrtle Austropuccinia psidii MF-1, a brazilian biotype.</title>
        <authorList>
            <person name="Quecine M.C."/>
            <person name="Pachon D.M.R."/>
            <person name="Bonatelli M.L."/>
            <person name="Correr F.H."/>
            <person name="Franceschini L.M."/>
            <person name="Leite T.F."/>
            <person name="Margarido G.R.A."/>
            <person name="Almeida C.A."/>
            <person name="Ferrarezi J.A."/>
            <person name="Labate C.A."/>
        </authorList>
    </citation>
    <scope>NUCLEOTIDE SEQUENCE</scope>
    <source>
        <strain evidence="1">MF-1</strain>
    </source>
</reference>
<dbReference type="OrthoDB" id="2505547at2759"/>
<keyword evidence="2" id="KW-1185">Reference proteome</keyword>
<accession>A0A9Q3J232</accession>
<name>A0A9Q3J232_9BASI</name>
<sequence length="196" mass="21878">MLSRRAAAREVLRKLLQILTDSTSCNLKNNTGIILFLKYTFAIFKKLGIEANKLEGLLAQATCHAPLTLDQLITAAILLKGDEKPTLTFLVQNLWRLTQGQALCPCQARCANHRVTWLTSSACPAFTMGELVTGTPTARIPTAWQTLTLDQHHLPLIVIYNHLLLTDDLNKGWALTNIASGYLRFNSLSRTYPKKF</sequence>
<dbReference type="Proteomes" id="UP000765509">
    <property type="component" value="Unassembled WGS sequence"/>
</dbReference>
<gene>
    <name evidence="1" type="ORF">O181_094453</name>
</gene>
<comment type="caution">
    <text evidence="1">The sequence shown here is derived from an EMBL/GenBank/DDBJ whole genome shotgun (WGS) entry which is preliminary data.</text>
</comment>
<organism evidence="1 2">
    <name type="scientific">Austropuccinia psidii MF-1</name>
    <dbReference type="NCBI Taxonomy" id="1389203"/>
    <lineage>
        <taxon>Eukaryota</taxon>
        <taxon>Fungi</taxon>
        <taxon>Dikarya</taxon>
        <taxon>Basidiomycota</taxon>
        <taxon>Pucciniomycotina</taxon>
        <taxon>Pucciniomycetes</taxon>
        <taxon>Pucciniales</taxon>
        <taxon>Sphaerophragmiaceae</taxon>
        <taxon>Austropuccinia</taxon>
    </lineage>
</organism>
<dbReference type="AlphaFoldDB" id="A0A9Q3J232"/>
<protein>
    <submittedName>
        <fullName evidence="1">Uncharacterized protein</fullName>
    </submittedName>
</protein>
<evidence type="ECO:0000313" key="1">
    <source>
        <dbReference type="EMBL" id="MBW0554738.1"/>
    </source>
</evidence>
<proteinExistence type="predicted"/>